<dbReference type="AlphaFoldDB" id="A0A0E9PUE0"/>
<sequence>MVPSITTFLCIKSVSLFPMAQNEYNVLLIEKAYASKRTASMPVTLQCVDFHRKDLTEAH</sequence>
<reference evidence="1" key="2">
    <citation type="journal article" date="2015" name="Fish Shellfish Immunol.">
        <title>Early steps in the European eel (Anguilla anguilla)-Vibrio vulnificus interaction in the gills: Role of the RtxA13 toxin.</title>
        <authorList>
            <person name="Callol A."/>
            <person name="Pajuelo D."/>
            <person name="Ebbesson L."/>
            <person name="Teles M."/>
            <person name="MacKenzie S."/>
            <person name="Amaro C."/>
        </authorList>
    </citation>
    <scope>NUCLEOTIDE SEQUENCE</scope>
</reference>
<organism evidence="1">
    <name type="scientific">Anguilla anguilla</name>
    <name type="common">European freshwater eel</name>
    <name type="synonym">Muraena anguilla</name>
    <dbReference type="NCBI Taxonomy" id="7936"/>
    <lineage>
        <taxon>Eukaryota</taxon>
        <taxon>Metazoa</taxon>
        <taxon>Chordata</taxon>
        <taxon>Craniata</taxon>
        <taxon>Vertebrata</taxon>
        <taxon>Euteleostomi</taxon>
        <taxon>Actinopterygii</taxon>
        <taxon>Neopterygii</taxon>
        <taxon>Teleostei</taxon>
        <taxon>Anguilliformes</taxon>
        <taxon>Anguillidae</taxon>
        <taxon>Anguilla</taxon>
    </lineage>
</organism>
<protein>
    <submittedName>
        <fullName evidence="1">Uncharacterized protein</fullName>
    </submittedName>
</protein>
<proteinExistence type="predicted"/>
<evidence type="ECO:0000313" key="1">
    <source>
        <dbReference type="EMBL" id="JAH08226.1"/>
    </source>
</evidence>
<name>A0A0E9PUE0_ANGAN</name>
<dbReference type="EMBL" id="GBXM01100351">
    <property type="protein sequence ID" value="JAH08226.1"/>
    <property type="molecule type" value="Transcribed_RNA"/>
</dbReference>
<reference evidence="1" key="1">
    <citation type="submission" date="2014-11" db="EMBL/GenBank/DDBJ databases">
        <authorList>
            <person name="Amaro Gonzalez C."/>
        </authorList>
    </citation>
    <scope>NUCLEOTIDE SEQUENCE</scope>
</reference>
<accession>A0A0E9PUE0</accession>